<proteinExistence type="predicted"/>
<accession>A0ABD1FUP9</accession>
<evidence type="ECO:0000313" key="2">
    <source>
        <dbReference type="EMBL" id="KAL1534684.1"/>
    </source>
</evidence>
<evidence type="ECO:0000313" key="3">
    <source>
        <dbReference type="Proteomes" id="UP001567538"/>
    </source>
</evidence>
<dbReference type="InterPro" id="IPR006566">
    <property type="entry name" value="FBD"/>
</dbReference>
<name>A0ABD1FUP9_SALDI</name>
<dbReference type="Pfam" id="PF08387">
    <property type="entry name" value="FBD"/>
    <property type="match status" value="1"/>
</dbReference>
<protein>
    <recommendedName>
        <fullName evidence="1">FBD domain-containing protein</fullName>
    </recommendedName>
</protein>
<dbReference type="EMBL" id="JBEAFC010000012">
    <property type="protein sequence ID" value="KAL1534684.1"/>
    <property type="molecule type" value="Genomic_DNA"/>
</dbReference>
<feature type="domain" description="FBD" evidence="1">
    <location>
        <begin position="83"/>
        <end position="115"/>
    </location>
</feature>
<evidence type="ECO:0000259" key="1">
    <source>
        <dbReference type="Pfam" id="PF08387"/>
    </source>
</evidence>
<sequence length="137" mass="16060">MDRHHRESLWVDLVNIKHLELTLDTRNPRHIDSYLKYFLRHVCRLIGACASLEKLVIKFKPSSYYSYVLETETHDEPGRGLPIKYLEITGYAGSTFDRELAFYVINNATALQKLTVKPSNKEALDRARHDFRHIIVF</sequence>
<keyword evidence="3" id="KW-1185">Reference proteome</keyword>
<comment type="caution">
    <text evidence="2">The sequence shown here is derived from an EMBL/GenBank/DDBJ whole genome shotgun (WGS) entry which is preliminary data.</text>
</comment>
<dbReference type="AlphaFoldDB" id="A0ABD1FUP9"/>
<reference evidence="2 3" key="1">
    <citation type="submission" date="2024-06" db="EMBL/GenBank/DDBJ databases">
        <title>A chromosome level genome sequence of Diviner's sage (Salvia divinorum).</title>
        <authorList>
            <person name="Ford S.A."/>
            <person name="Ro D.-K."/>
            <person name="Ness R.W."/>
            <person name="Phillips M.A."/>
        </authorList>
    </citation>
    <scope>NUCLEOTIDE SEQUENCE [LARGE SCALE GENOMIC DNA]</scope>
    <source>
        <strain evidence="2">SAF-2024a</strain>
        <tissue evidence="2">Leaf</tissue>
    </source>
</reference>
<gene>
    <name evidence="2" type="ORF">AAHA92_30837</name>
</gene>
<dbReference type="Proteomes" id="UP001567538">
    <property type="component" value="Unassembled WGS sequence"/>
</dbReference>
<organism evidence="2 3">
    <name type="scientific">Salvia divinorum</name>
    <name type="common">Maria pastora</name>
    <name type="synonym">Diviner's sage</name>
    <dbReference type="NCBI Taxonomy" id="28513"/>
    <lineage>
        <taxon>Eukaryota</taxon>
        <taxon>Viridiplantae</taxon>
        <taxon>Streptophyta</taxon>
        <taxon>Embryophyta</taxon>
        <taxon>Tracheophyta</taxon>
        <taxon>Spermatophyta</taxon>
        <taxon>Magnoliopsida</taxon>
        <taxon>eudicotyledons</taxon>
        <taxon>Gunneridae</taxon>
        <taxon>Pentapetalae</taxon>
        <taxon>asterids</taxon>
        <taxon>lamiids</taxon>
        <taxon>Lamiales</taxon>
        <taxon>Lamiaceae</taxon>
        <taxon>Nepetoideae</taxon>
        <taxon>Mentheae</taxon>
        <taxon>Salviinae</taxon>
        <taxon>Salvia</taxon>
        <taxon>Salvia subgen. Calosphace</taxon>
    </lineage>
</organism>